<evidence type="ECO:0000313" key="2">
    <source>
        <dbReference type="Proteomes" id="UP000008793"/>
    </source>
</evidence>
<protein>
    <submittedName>
        <fullName evidence="1">Uncharacterized protein</fullName>
    </submittedName>
</protein>
<geneLocation type="plasmid" evidence="1 2">
    <name>pEB170</name>
</geneLocation>
<dbReference type="HOGENOM" id="CLU_2699005_0_0_6"/>
<organism evidence="2">
    <name type="scientific">Erwinia billingiae (strain Eb661)</name>
    <dbReference type="NCBI Taxonomy" id="634500"/>
    <lineage>
        <taxon>Bacteria</taxon>
        <taxon>Pseudomonadati</taxon>
        <taxon>Pseudomonadota</taxon>
        <taxon>Gammaproteobacteria</taxon>
        <taxon>Enterobacterales</taxon>
        <taxon>Erwiniaceae</taxon>
        <taxon>Erwinia</taxon>
    </lineage>
</organism>
<reference evidence="1 2" key="1">
    <citation type="journal article" date="2010" name="BMC Genomics">
        <title>Genome comparison of the epiphytic bacteria Erwinia billingiae and E. tasmaniensis with the pear pathogen E. pyrifoliae.</title>
        <authorList>
            <person name="Kube M."/>
            <person name="Migdoll A.M."/>
            <person name="Gehring I."/>
            <person name="Heitmann K."/>
            <person name="Mayer Y."/>
            <person name="Kuhl H."/>
            <person name="Knaust F."/>
            <person name="Geider K."/>
            <person name="Reinhardt R."/>
        </authorList>
    </citation>
    <scope>NUCLEOTIDE SEQUENCE [LARGE SCALE GENOMIC DNA]</scope>
    <source>
        <strain evidence="1 2">Eb661</strain>
        <plasmid evidence="1">pEB170</plasmid>
    </source>
</reference>
<proteinExistence type="predicted"/>
<accession>D8MK56</accession>
<sequence>MIHAKSPAKIKRYSAITRIDEAEKAHLRVMAREHPLYSESTLSGPRCSPFWRWGTSCAGTLSWLHSMKATWGR</sequence>
<dbReference type="EMBL" id="FP236830">
    <property type="protein sequence ID" value="CAX53654.1"/>
    <property type="molecule type" value="Genomic_DNA"/>
</dbReference>
<dbReference type="AlphaFoldDB" id="D8MK56"/>
<dbReference type="KEGG" id="ebi:EbC_pEb17202010"/>
<keyword evidence="2" id="KW-1185">Reference proteome</keyword>
<name>D8MK56_ERWBE</name>
<keyword evidence="1" id="KW-0614">Plasmid</keyword>
<dbReference type="Proteomes" id="UP000008793">
    <property type="component" value="Plasmid pEB170"/>
</dbReference>
<evidence type="ECO:0000313" key="1">
    <source>
        <dbReference type="EMBL" id="CAX53654.1"/>
    </source>
</evidence>
<gene>
    <name evidence="1" type="ordered locus">EbC_pEb17202010</name>
</gene>